<dbReference type="RefSeq" id="WP_093253454.1">
    <property type="nucleotide sequence ID" value="NZ_FNQM01000006.1"/>
</dbReference>
<accession>A0A1H4BTD7</accession>
<organism evidence="1 2">
    <name type="scientific">Rubrimonas cliftonensis</name>
    <dbReference type="NCBI Taxonomy" id="89524"/>
    <lineage>
        <taxon>Bacteria</taxon>
        <taxon>Pseudomonadati</taxon>
        <taxon>Pseudomonadota</taxon>
        <taxon>Alphaproteobacteria</taxon>
        <taxon>Rhodobacterales</taxon>
        <taxon>Paracoccaceae</taxon>
        <taxon>Rubrimonas</taxon>
    </lineage>
</organism>
<gene>
    <name evidence="1" type="ORF">SAMN05444370_10636</name>
</gene>
<evidence type="ECO:0000313" key="1">
    <source>
        <dbReference type="EMBL" id="SEA51446.1"/>
    </source>
</evidence>
<dbReference type="Proteomes" id="UP000198703">
    <property type="component" value="Unassembled WGS sequence"/>
</dbReference>
<dbReference type="OrthoDB" id="8226983at2"/>
<keyword evidence="2" id="KW-1185">Reference proteome</keyword>
<evidence type="ECO:0000313" key="2">
    <source>
        <dbReference type="Proteomes" id="UP000198703"/>
    </source>
</evidence>
<proteinExistence type="predicted"/>
<reference evidence="1 2" key="1">
    <citation type="submission" date="2016-10" db="EMBL/GenBank/DDBJ databases">
        <authorList>
            <person name="de Groot N.N."/>
        </authorList>
    </citation>
    <scope>NUCLEOTIDE SEQUENCE [LARGE SCALE GENOMIC DNA]</scope>
    <source>
        <strain evidence="1 2">DSM 15345</strain>
    </source>
</reference>
<dbReference type="EMBL" id="FNQM01000006">
    <property type="protein sequence ID" value="SEA51446.1"/>
    <property type="molecule type" value="Genomic_DNA"/>
</dbReference>
<sequence>MPKFDLEAGSGGGEGPSRLAESIVARAPRDLMFVMQFVGETQYQVLKYFQDLVIRELEARGIRREDHALLQIFIDMHATEMRDFVFSGVSLSRPFRIEEMERLMGDSSRVMRSDIWDALRNHIESVERKFLADADGLPDQLGAIEADAERRVRR</sequence>
<dbReference type="AlphaFoldDB" id="A0A1H4BTD7"/>
<dbReference type="STRING" id="89524.SAMN05444370_10636"/>
<name>A0A1H4BTD7_9RHOB</name>
<protein>
    <submittedName>
        <fullName evidence="1">Uncharacterized protein</fullName>
    </submittedName>
</protein>